<organism evidence="1 2">
    <name type="scientific">Gigaspora margarita</name>
    <dbReference type="NCBI Taxonomy" id="4874"/>
    <lineage>
        <taxon>Eukaryota</taxon>
        <taxon>Fungi</taxon>
        <taxon>Fungi incertae sedis</taxon>
        <taxon>Mucoromycota</taxon>
        <taxon>Glomeromycotina</taxon>
        <taxon>Glomeromycetes</taxon>
        <taxon>Diversisporales</taxon>
        <taxon>Gigasporaceae</taxon>
        <taxon>Gigaspora</taxon>
    </lineage>
</organism>
<evidence type="ECO:0000313" key="1">
    <source>
        <dbReference type="EMBL" id="CAG8808674.1"/>
    </source>
</evidence>
<dbReference type="EMBL" id="CAJVQB010026495">
    <property type="protein sequence ID" value="CAG8808674.1"/>
    <property type="molecule type" value="Genomic_DNA"/>
</dbReference>
<proteinExistence type="predicted"/>
<feature type="non-terminal residue" evidence="1">
    <location>
        <position position="1"/>
    </location>
</feature>
<dbReference type="Proteomes" id="UP000789901">
    <property type="component" value="Unassembled WGS sequence"/>
</dbReference>
<comment type="caution">
    <text evidence="1">The sequence shown here is derived from an EMBL/GenBank/DDBJ whole genome shotgun (WGS) entry which is preliminary data.</text>
</comment>
<reference evidence="1 2" key="1">
    <citation type="submission" date="2021-06" db="EMBL/GenBank/DDBJ databases">
        <authorList>
            <person name="Kallberg Y."/>
            <person name="Tangrot J."/>
            <person name="Rosling A."/>
        </authorList>
    </citation>
    <scope>NUCLEOTIDE SEQUENCE [LARGE SCALE GENOMIC DNA]</scope>
    <source>
        <strain evidence="1 2">120-4 pot B 10/14</strain>
    </source>
</reference>
<name>A0ABN7W013_GIGMA</name>
<dbReference type="PANTHER" id="PTHR46954">
    <property type="entry name" value="C2H2-TYPE DOMAIN-CONTAINING PROTEIN"/>
    <property type="match status" value="1"/>
</dbReference>
<keyword evidence="2" id="KW-1185">Reference proteome</keyword>
<sequence length="376" mass="43250">KLLEEDIVEKYDKPGRPLAAMIDPNLWNKIHKYVEFGIFADDTVIISQDDKTKVSLGISVVGRIFKTLQSINKPILVADHNFPVGSKMKLIHFVYLIIDLANSNDSLRLEQLLIFVRPEYFVGTLSLTHISDLQRSDENLKHIKNIIHYCNFFCKFDFDYLTIRTHAPGQSVYNPVECSIASLSEKLAGITLPVDNFGSHLDSQGKVLDKDLACRNFEFVGNHLCNIWRRDKIYSKPVPVKYVDQIRQPFAKFESSTSWEWIENHTQICRYLLDIKKCKESRYCSEYKAPDAALLLDQNNRFLSPIMKAKDQHYINPIHALQYYNKLKILIYDHCCPSILHEHSSISLNYGCSSQNSVVFNTAKDVLQSSPQAVIE</sequence>
<evidence type="ECO:0000313" key="2">
    <source>
        <dbReference type="Proteomes" id="UP000789901"/>
    </source>
</evidence>
<gene>
    <name evidence="1" type="ORF">GMARGA_LOCUS24747</name>
</gene>
<accession>A0ABN7W013</accession>
<dbReference type="PANTHER" id="PTHR46954:SF1">
    <property type="entry name" value="C2H2-TYPE DOMAIN-CONTAINING PROTEIN"/>
    <property type="match status" value="1"/>
</dbReference>
<protein>
    <submittedName>
        <fullName evidence="1">44283_t:CDS:1</fullName>
    </submittedName>
</protein>